<sequence length="77" mass="8961">MTEQRQVEYWDEVCEDIEKSIKNKDPATAFSIIRRLRGGSKRVENIPVQDKNGKLLVNSRDTLKRWGGFFCETLNVC</sequence>
<dbReference type="Proteomes" id="UP000663838">
    <property type="component" value="Unassembled WGS sequence"/>
</dbReference>
<proteinExistence type="predicted"/>
<evidence type="ECO:0000313" key="1">
    <source>
        <dbReference type="EMBL" id="CAF4748714.1"/>
    </source>
</evidence>
<evidence type="ECO:0000313" key="2">
    <source>
        <dbReference type="Proteomes" id="UP000663838"/>
    </source>
</evidence>
<dbReference type="AlphaFoldDB" id="A0A821LCV6"/>
<name>A0A821LCV6_9BILA</name>
<comment type="caution">
    <text evidence="1">The sequence shown here is derived from an EMBL/GenBank/DDBJ whole genome shotgun (WGS) entry which is preliminary data.</text>
</comment>
<accession>A0A821LCV6</accession>
<feature type="non-terminal residue" evidence="1">
    <location>
        <position position="77"/>
    </location>
</feature>
<gene>
    <name evidence="1" type="ORF">TOA249_LOCUS20220</name>
</gene>
<dbReference type="EMBL" id="CAJOBS010001639">
    <property type="protein sequence ID" value="CAF4748714.1"/>
    <property type="molecule type" value="Genomic_DNA"/>
</dbReference>
<reference evidence="1" key="1">
    <citation type="submission" date="2021-02" db="EMBL/GenBank/DDBJ databases">
        <authorList>
            <person name="Nowell W R."/>
        </authorList>
    </citation>
    <scope>NUCLEOTIDE SEQUENCE</scope>
</reference>
<organism evidence="1 2">
    <name type="scientific">Rotaria socialis</name>
    <dbReference type="NCBI Taxonomy" id="392032"/>
    <lineage>
        <taxon>Eukaryota</taxon>
        <taxon>Metazoa</taxon>
        <taxon>Spiralia</taxon>
        <taxon>Gnathifera</taxon>
        <taxon>Rotifera</taxon>
        <taxon>Eurotatoria</taxon>
        <taxon>Bdelloidea</taxon>
        <taxon>Philodinida</taxon>
        <taxon>Philodinidae</taxon>
        <taxon>Rotaria</taxon>
    </lineage>
</organism>
<protein>
    <submittedName>
        <fullName evidence="1">Uncharacterized protein</fullName>
    </submittedName>
</protein>